<comment type="cofactor">
    <cofactor evidence="1">
        <name>[4Fe-4S] cluster</name>
        <dbReference type="ChEBI" id="CHEBI:49883"/>
    </cofactor>
</comment>
<gene>
    <name evidence="8" type="ORF">SAMN00017477_1746</name>
</gene>
<dbReference type="Pfam" id="PF16199">
    <property type="entry name" value="Radical_SAM_C"/>
    <property type="match status" value="1"/>
</dbReference>
<organism evidence="8 9">
    <name type="scientific">Peptoniphilus asaccharolyticus DSM 20463</name>
    <dbReference type="NCBI Taxonomy" id="573058"/>
    <lineage>
        <taxon>Bacteria</taxon>
        <taxon>Bacillati</taxon>
        <taxon>Bacillota</taxon>
        <taxon>Tissierellia</taxon>
        <taxon>Tissierellales</taxon>
        <taxon>Peptoniphilaceae</taxon>
        <taxon>Peptoniphilus</taxon>
    </lineage>
</organism>
<keyword evidence="9" id="KW-1185">Reference proteome</keyword>
<evidence type="ECO:0000256" key="1">
    <source>
        <dbReference type="ARBA" id="ARBA00001966"/>
    </source>
</evidence>
<feature type="domain" description="Radical SAM core" evidence="7">
    <location>
        <begin position="11"/>
        <end position="251"/>
    </location>
</feature>
<dbReference type="OrthoDB" id="9801689at2"/>
<dbReference type="InterPro" id="IPR007197">
    <property type="entry name" value="rSAM"/>
</dbReference>
<dbReference type="InterPro" id="IPR058240">
    <property type="entry name" value="rSAM_sf"/>
</dbReference>
<dbReference type="SFLD" id="SFLDS00029">
    <property type="entry name" value="Radical_SAM"/>
    <property type="match status" value="1"/>
</dbReference>
<dbReference type="PANTHER" id="PTHR11135">
    <property type="entry name" value="HISTONE ACETYLTRANSFERASE-RELATED"/>
    <property type="match status" value="1"/>
</dbReference>
<evidence type="ECO:0000259" key="7">
    <source>
        <dbReference type="PROSITE" id="PS51918"/>
    </source>
</evidence>
<dbReference type="Pfam" id="PF04055">
    <property type="entry name" value="Radical_SAM"/>
    <property type="match status" value="1"/>
</dbReference>
<keyword evidence="3" id="KW-0949">S-adenosyl-L-methionine</keyword>
<dbReference type="GO" id="GO:0003824">
    <property type="term" value="F:catalytic activity"/>
    <property type="evidence" value="ECO:0007669"/>
    <property type="project" value="InterPro"/>
</dbReference>
<evidence type="ECO:0000256" key="3">
    <source>
        <dbReference type="ARBA" id="ARBA00022691"/>
    </source>
</evidence>
<dbReference type="InterPro" id="IPR023404">
    <property type="entry name" value="rSAM_horseshoe"/>
</dbReference>
<protein>
    <recommendedName>
        <fullName evidence="7">Radical SAM core domain-containing protein</fullName>
    </recommendedName>
</protein>
<evidence type="ECO:0000256" key="6">
    <source>
        <dbReference type="ARBA" id="ARBA00023014"/>
    </source>
</evidence>
<sequence length="293" mass="34445">MYYTTLNDYLKEKFGSKVIKLSLDGHNSCPNRNNNQGGCIFCSSRGAGEFTSGHLTIREQVEFQKSFMAKKWKSDKYIAYFQNFTNTYGDINRLKKMYNEIIDMDGIVGLAIATRADCLSDEVMEMLEDLNKKTFLWLELGLQTVNEETIKLINRGYSHKVFEEGVSKLKKANIRFLTHVIYGLPYETREDYLNTLEYVCEIKPFGVKFHSLYIQRDSKLFDFYLEKEIKLITKDEYVQMVCDSLERLPKDIVVHRITGDPDRKLHIAPMWCRDKLKMISEIHSELKRRKFNK</sequence>
<name>A0A1W1VDB6_PEPAS</name>
<accession>A0A1W1VDB6</accession>
<proteinExistence type="predicted"/>
<keyword evidence="6" id="KW-0411">Iron-sulfur</keyword>
<dbReference type="SFLD" id="SFLDG01086">
    <property type="entry name" value="elongater_protein-like"/>
    <property type="match status" value="1"/>
</dbReference>
<dbReference type="SUPFAM" id="SSF102114">
    <property type="entry name" value="Radical SAM enzymes"/>
    <property type="match status" value="1"/>
</dbReference>
<dbReference type="STRING" id="573058.SAMN00017477_1746"/>
<dbReference type="Proteomes" id="UP000192368">
    <property type="component" value="Unassembled WGS sequence"/>
</dbReference>
<dbReference type="AlphaFoldDB" id="A0A1W1VDB6"/>
<dbReference type="InterPro" id="IPR039661">
    <property type="entry name" value="ELP3"/>
</dbReference>
<dbReference type="SFLD" id="SFLDG01091">
    <property type="entry name" value="uncharacterized_CHP01210-like"/>
    <property type="match status" value="1"/>
</dbReference>
<dbReference type="SMART" id="SM00729">
    <property type="entry name" value="Elp3"/>
    <property type="match status" value="1"/>
</dbReference>
<dbReference type="InterPro" id="IPR005911">
    <property type="entry name" value="YhcC-like"/>
</dbReference>
<evidence type="ECO:0000256" key="5">
    <source>
        <dbReference type="ARBA" id="ARBA00023004"/>
    </source>
</evidence>
<evidence type="ECO:0000313" key="9">
    <source>
        <dbReference type="Proteomes" id="UP000192368"/>
    </source>
</evidence>
<dbReference type="CDD" id="cd01335">
    <property type="entry name" value="Radical_SAM"/>
    <property type="match status" value="1"/>
</dbReference>
<keyword evidence="4" id="KW-0479">Metal-binding</keyword>
<keyword evidence="5" id="KW-0408">Iron</keyword>
<reference evidence="9" key="1">
    <citation type="submission" date="2017-04" db="EMBL/GenBank/DDBJ databases">
        <authorList>
            <person name="Varghese N."/>
            <person name="Submissions S."/>
        </authorList>
    </citation>
    <scope>NUCLEOTIDE SEQUENCE [LARGE SCALE GENOMIC DNA]</scope>
    <source>
        <strain evidence="9">DSM 20463</strain>
    </source>
</reference>
<keyword evidence="2" id="KW-0004">4Fe-4S</keyword>
<evidence type="ECO:0000313" key="8">
    <source>
        <dbReference type="EMBL" id="SMB91041.1"/>
    </source>
</evidence>
<dbReference type="PANTHER" id="PTHR11135:SF1">
    <property type="entry name" value="PROTEIN YHCC"/>
    <property type="match status" value="1"/>
</dbReference>
<dbReference type="RefSeq" id="WP_084231284.1">
    <property type="nucleotide sequence ID" value="NZ_FWWR01000011.1"/>
</dbReference>
<evidence type="ECO:0000256" key="2">
    <source>
        <dbReference type="ARBA" id="ARBA00022485"/>
    </source>
</evidence>
<dbReference type="InterPro" id="IPR032432">
    <property type="entry name" value="Radical_SAM_C"/>
</dbReference>
<dbReference type="Gene3D" id="3.80.30.20">
    <property type="entry name" value="tm_1862 like domain"/>
    <property type="match status" value="1"/>
</dbReference>
<evidence type="ECO:0000256" key="4">
    <source>
        <dbReference type="ARBA" id="ARBA00022723"/>
    </source>
</evidence>
<dbReference type="InterPro" id="IPR006638">
    <property type="entry name" value="Elp3/MiaA/NifB-like_rSAM"/>
</dbReference>
<dbReference type="GO" id="GO:0046872">
    <property type="term" value="F:metal ion binding"/>
    <property type="evidence" value="ECO:0007669"/>
    <property type="project" value="UniProtKB-KW"/>
</dbReference>
<dbReference type="EMBL" id="FWWR01000011">
    <property type="protein sequence ID" value="SMB91041.1"/>
    <property type="molecule type" value="Genomic_DNA"/>
</dbReference>
<dbReference type="PROSITE" id="PS51918">
    <property type="entry name" value="RADICAL_SAM"/>
    <property type="match status" value="1"/>
</dbReference>
<dbReference type="GO" id="GO:0051539">
    <property type="term" value="F:4 iron, 4 sulfur cluster binding"/>
    <property type="evidence" value="ECO:0007669"/>
    <property type="project" value="UniProtKB-KW"/>
</dbReference>
<dbReference type="NCBIfam" id="TIGR01212">
    <property type="entry name" value="TIGR01212 family radical SAM protein"/>
    <property type="match status" value="1"/>
</dbReference>